<dbReference type="InterPro" id="IPR001547">
    <property type="entry name" value="Glyco_hydro_5"/>
</dbReference>
<protein>
    <recommendedName>
        <fullName evidence="3">mannan endo-1,4-beta-mannosidase</fullName>
        <ecNumber evidence="3">3.2.1.78</ecNumber>
    </recommendedName>
</protein>
<dbReference type="Pfam" id="PF03425">
    <property type="entry name" value="CBM_11"/>
    <property type="match status" value="1"/>
</dbReference>
<dbReference type="Gene3D" id="3.20.20.80">
    <property type="entry name" value="Glycosidases"/>
    <property type="match status" value="1"/>
</dbReference>
<evidence type="ECO:0000256" key="5">
    <source>
        <dbReference type="ARBA" id="ARBA00022729"/>
    </source>
</evidence>
<dbReference type="Proteomes" id="UP000266915">
    <property type="component" value="Unassembled WGS sequence"/>
</dbReference>
<evidence type="ECO:0000256" key="10">
    <source>
        <dbReference type="SAM" id="SignalP"/>
    </source>
</evidence>
<dbReference type="GO" id="GO:0008810">
    <property type="term" value="F:cellulase activity"/>
    <property type="evidence" value="ECO:0007669"/>
    <property type="project" value="InterPro"/>
</dbReference>
<keyword evidence="5 10" id="KW-0732">Signal</keyword>
<sequence>MNRTPDPRPPHRNTSGRLAAGMLAAAVTAALLPALAAPAAAAPADWTSLNTSFVERDGSRLVLDGETFRFSGPNIYWLGLDENVGGVDYPTAFRIADTLDAAARMGSTVVRTHMMTSTSQDGANPLAIMPALGQLNEEAFATIDFAVAYAGKLGIRLVLPLTDEWEYYHGGHRDFTTPYGLTSADFYTDERPIAAYQAYVDAILQRTNALTGVRYTEDPTIMAWELGNELEGMTAPWIDRQVAFIKERAPQQLVAAGRRFDIDPDTLSAPGLDIVDVHYYPPTAARVSADAATVTAAGKVYLAGEYASTAASAALLEPLVADPNVTGMLFWSLFGNSDRGGLVPHDDGFTIHAPGATDAERARVSAITAYAAAIGAVPAAPAVGAPLITAVDRSDGINTVRWRGVGGAVSYRIERTIDGTSWTAVDTGALGADAGSATDFASPVGAVYRVVALDAAGSAASVSDPVATETDTRVLVDPLESWLLTEAHDGATIAPRADGTSVVAASDGATITWRQDRLSAASFIVSGSVVVESSADGSTWETAASEVGPGGTVIARDLLGPYLRVTLAADATVSRATIWSAVDAPSGPPAAFASTSPAPGTVDVTATPTFTWEPAAGAAYYRFTLAAQADLGDPVAVVDGVGTPSVTPTVSLTPGQRYWWSVTAVNGAGTTASSTGAADFLMKALPSEPLVVEDFESYADDAAVQAAYVRNTGGGAVTPTLTTNPDTGTNAMSAAYDLAGPGYAGVVRTFQTPQDWWGYTGLQFWVQGTPGDDVTVQFVTRGTYWETVAPIEGDGWQLVEIPFADFAPPAWAGEAAFDPTSVTQIGFYLGGEGTGTLLVDDVVTAVAAAEPEPDTGQPGTGQPGTGQPGASDGGATSTPAGDLARTGLEAAPWIVGAFALLAMGGLLLVRGRRRTL</sequence>
<evidence type="ECO:0000256" key="6">
    <source>
        <dbReference type="ARBA" id="ARBA00022801"/>
    </source>
</evidence>
<keyword evidence="14" id="KW-1185">Reference proteome</keyword>
<keyword evidence="9" id="KW-1133">Transmembrane helix</keyword>
<evidence type="ECO:0000256" key="4">
    <source>
        <dbReference type="ARBA" id="ARBA00022525"/>
    </source>
</evidence>
<evidence type="ECO:0000259" key="12">
    <source>
        <dbReference type="Pfam" id="PF26410"/>
    </source>
</evidence>
<dbReference type="InterPro" id="IPR005087">
    <property type="entry name" value="CBM11"/>
</dbReference>
<evidence type="ECO:0000256" key="9">
    <source>
        <dbReference type="SAM" id="Phobius"/>
    </source>
</evidence>
<reference evidence="13 14" key="1">
    <citation type="submission" date="2018-11" db="EMBL/GenBank/DDBJ databases">
        <title>Sequencing the genomes of 1000 actinobacteria strains.</title>
        <authorList>
            <person name="Klenk H.-P."/>
        </authorList>
    </citation>
    <scope>NUCLEOTIDE SEQUENCE [LARGE SCALE GENOMIC DNA]</scope>
    <source>
        <strain evidence="13 14">DSM 14012</strain>
    </source>
</reference>
<feature type="signal peptide" evidence="10">
    <location>
        <begin position="1"/>
        <end position="36"/>
    </location>
</feature>
<keyword evidence="4" id="KW-0964">Secreted</keyword>
<evidence type="ECO:0000256" key="2">
    <source>
        <dbReference type="ARBA" id="ARBA00004613"/>
    </source>
</evidence>
<dbReference type="Gene3D" id="2.60.40.10">
    <property type="entry name" value="Immunoglobulins"/>
    <property type="match status" value="1"/>
</dbReference>
<feature type="domain" description="CBM11" evidence="11">
    <location>
        <begin position="691"/>
        <end position="842"/>
    </location>
</feature>
<evidence type="ECO:0000256" key="8">
    <source>
        <dbReference type="SAM" id="MobiDB-lite"/>
    </source>
</evidence>
<keyword evidence="9" id="KW-0812">Transmembrane</keyword>
<dbReference type="InterPro" id="IPR036116">
    <property type="entry name" value="FN3_sf"/>
</dbReference>
<dbReference type="SUPFAM" id="SSF51445">
    <property type="entry name" value="(Trans)glycosidases"/>
    <property type="match status" value="1"/>
</dbReference>
<feature type="transmembrane region" description="Helical" evidence="9">
    <location>
        <begin position="890"/>
        <end position="909"/>
    </location>
</feature>
<comment type="subcellular location">
    <subcellularLocation>
        <location evidence="2">Secreted</location>
    </subcellularLocation>
</comment>
<dbReference type="InterPro" id="IPR013783">
    <property type="entry name" value="Ig-like_fold"/>
</dbReference>
<evidence type="ECO:0000259" key="11">
    <source>
        <dbReference type="Pfam" id="PF03425"/>
    </source>
</evidence>
<dbReference type="AlphaFoldDB" id="A0A3N2BYL4"/>
<dbReference type="SUPFAM" id="SSF49265">
    <property type="entry name" value="Fibronectin type III"/>
    <property type="match status" value="1"/>
</dbReference>
<dbReference type="InterPro" id="IPR045053">
    <property type="entry name" value="MAN-like"/>
</dbReference>
<dbReference type="EC" id="3.2.1.78" evidence="3"/>
<feature type="chain" id="PRO_5038622489" description="mannan endo-1,4-beta-mannosidase" evidence="10">
    <location>
        <begin position="37"/>
        <end position="916"/>
    </location>
</feature>
<gene>
    <name evidence="13" type="ORF">EDD42_0388</name>
</gene>
<accession>A0A3N2BYL4</accession>
<dbReference type="RefSeq" id="WP_085512118.1">
    <property type="nucleotide sequence ID" value="NZ_FXAP01000003.1"/>
</dbReference>
<dbReference type="PANTHER" id="PTHR31451:SF39">
    <property type="entry name" value="MANNAN ENDO-1,4-BETA-MANNOSIDASE 1"/>
    <property type="match status" value="1"/>
</dbReference>
<evidence type="ECO:0000313" key="13">
    <source>
        <dbReference type="EMBL" id="ROR80349.1"/>
    </source>
</evidence>
<dbReference type="EMBL" id="RKHL01000001">
    <property type="protein sequence ID" value="ROR80349.1"/>
    <property type="molecule type" value="Genomic_DNA"/>
</dbReference>
<proteinExistence type="predicted"/>
<keyword evidence="6 13" id="KW-0378">Hydrolase</keyword>
<evidence type="ECO:0000256" key="3">
    <source>
        <dbReference type="ARBA" id="ARBA00012706"/>
    </source>
</evidence>
<comment type="catalytic activity">
    <reaction evidence="1">
        <text>Random hydrolysis of (1-&gt;4)-beta-D-mannosidic linkages in mannans, galactomannans and glucomannans.</text>
        <dbReference type="EC" id="3.2.1.78"/>
    </reaction>
</comment>
<evidence type="ECO:0000256" key="1">
    <source>
        <dbReference type="ARBA" id="ARBA00001678"/>
    </source>
</evidence>
<dbReference type="PANTHER" id="PTHR31451">
    <property type="match status" value="1"/>
</dbReference>
<dbReference type="GO" id="GO:0016985">
    <property type="term" value="F:mannan endo-1,4-beta-mannosidase activity"/>
    <property type="evidence" value="ECO:0007669"/>
    <property type="project" value="TreeGrafter"/>
</dbReference>
<evidence type="ECO:0000256" key="7">
    <source>
        <dbReference type="ARBA" id="ARBA00023295"/>
    </source>
</evidence>
<dbReference type="Pfam" id="PF26410">
    <property type="entry name" value="GH5_mannosidase"/>
    <property type="match status" value="1"/>
</dbReference>
<dbReference type="InterPro" id="IPR008979">
    <property type="entry name" value="Galactose-bd-like_sf"/>
</dbReference>
<keyword evidence="7" id="KW-0326">Glycosidase</keyword>
<comment type="caution">
    <text evidence="13">The sequence shown here is derived from an EMBL/GenBank/DDBJ whole genome shotgun (WGS) entry which is preliminary data.</text>
</comment>
<name>A0A3N2BYL4_9MICO</name>
<dbReference type="InterPro" id="IPR006311">
    <property type="entry name" value="TAT_signal"/>
</dbReference>
<dbReference type="InterPro" id="IPR017853">
    <property type="entry name" value="GH"/>
</dbReference>
<feature type="domain" description="Glycoside hydrolase family 5" evidence="12">
    <location>
        <begin position="52"/>
        <end position="258"/>
    </location>
</feature>
<dbReference type="Gene3D" id="2.60.120.430">
    <property type="entry name" value="Galactose-binding lectin"/>
    <property type="match status" value="1"/>
</dbReference>
<feature type="compositionally biased region" description="Gly residues" evidence="8">
    <location>
        <begin position="858"/>
        <end position="867"/>
    </location>
</feature>
<organism evidence="13 14">
    <name type="scientific">Plantibacter flavus</name>
    <dbReference type="NCBI Taxonomy" id="150123"/>
    <lineage>
        <taxon>Bacteria</taxon>
        <taxon>Bacillati</taxon>
        <taxon>Actinomycetota</taxon>
        <taxon>Actinomycetes</taxon>
        <taxon>Micrococcales</taxon>
        <taxon>Microbacteriaceae</taxon>
        <taxon>Plantibacter</taxon>
    </lineage>
</organism>
<evidence type="ECO:0000313" key="14">
    <source>
        <dbReference type="Proteomes" id="UP000266915"/>
    </source>
</evidence>
<keyword evidence="9" id="KW-0472">Membrane</keyword>
<dbReference type="GO" id="GO:0030245">
    <property type="term" value="P:cellulose catabolic process"/>
    <property type="evidence" value="ECO:0007669"/>
    <property type="project" value="InterPro"/>
</dbReference>
<dbReference type="PROSITE" id="PS51318">
    <property type="entry name" value="TAT"/>
    <property type="match status" value="1"/>
</dbReference>
<feature type="region of interest" description="Disordered" evidence="8">
    <location>
        <begin position="851"/>
        <end position="882"/>
    </location>
</feature>
<dbReference type="SUPFAM" id="SSF49785">
    <property type="entry name" value="Galactose-binding domain-like"/>
    <property type="match status" value="1"/>
</dbReference>
<dbReference type="GO" id="GO:0005576">
    <property type="term" value="C:extracellular region"/>
    <property type="evidence" value="ECO:0007669"/>
    <property type="project" value="UniProtKB-SubCell"/>
</dbReference>